<gene>
    <name evidence="3" type="ORF">ALTATR162_LOCUS2839</name>
</gene>
<reference evidence="3" key="1">
    <citation type="submission" date="2021-05" db="EMBL/GenBank/DDBJ databases">
        <authorList>
            <person name="Stam R."/>
        </authorList>
    </citation>
    <scope>NUCLEOTIDE SEQUENCE</scope>
    <source>
        <strain evidence="3">CS162</strain>
    </source>
</reference>
<evidence type="ECO:0000313" key="3">
    <source>
        <dbReference type="EMBL" id="CAG5152603.1"/>
    </source>
</evidence>
<comment type="caution">
    <text evidence="3">The sequence shown here is derived from an EMBL/GenBank/DDBJ whole genome shotgun (WGS) entry which is preliminary data.</text>
</comment>
<dbReference type="OrthoDB" id="3669817at2759"/>
<dbReference type="AlphaFoldDB" id="A0A8J2HZ04"/>
<feature type="signal peptide" evidence="2">
    <location>
        <begin position="1"/>
        <end position="16"/>
    </location>
</feature>
<evidence type="ECO:0000256" key="1">
    <source>
        <dbReference type="SAM" id="MobiDB-lite"/>
    </source>
</evidence>
<feature type="compositionally biased region" description="Basic and acidic residues" evidence="1">
    <location>
        <begin position="149"/>
        <end position="160"/>
    </location>
</feature>
<proteinExistence type="predicted"/>
<evidence type="ECO:0000313" key="4">
    <source>
        <dbReference type="Proteomes" id="UP000676310"/>
    </source>
</evidence>
<dbReference type="EMBL" id="CAJRGZ010000016">
    <property type="protein sequence ID" value="CAG5152603.1"/>
    <property type="molecule type" value="Genomic_DNA"/>
</dbReference>
<keyword evidence="4" id="KW-1185">Reference proteome</keyword>
<dbReference type="RefSeq" id="XP_043166380.1">
    <property type="nucleotide sequence ID" value="XM_043310445.1"/>
</dbReference>
<keyword evidence="2" id="KW-0732">Signal</keyword>
<sequence>MHLLSILTLFASLATAIPLSASPYKNPDTCPAPPANPGVFFCLGHNFKGNCFHQPYTNNGWCGNFPDFESRPRSVGPDLGGYCIFFNKTGCGTWDEAVDVWKGSNENRSLECPGMSDTGKPDWFMSVQCFGEQKPPAEEEGNPSGGEWKGNEGLRAPGER</sequence>
<feature type="region of interest" description="Disordered" evidence="1">
    <location>
        <begin position="131"/>
        <end position="160"/>
    </location>
</feature>
<dbReference type="Proteomes" id="UP000676310">
    <property type="component" value="Unassembled WGS sequence"/>
</dbReference>
<dbReference type="GeneID" id="67014328"/>
<feature type="chain" id="PRO_5035321552" evidence="2">
    <location>
        <begin position="17"/>
        <end position="160"/>
    </location>
</feature>
<organism evidence="3 4">
    <name type="scientific">Alternaria atra</name>
    <dbReference type="NCBI Taxonomy" id="119953"/>
    <lineage>
        <taxon>Eukaryota</taxon>
        <taxon>Fungi</taxon>
        <taxon>Dikarya</taxon>
        <taxon>Ascomycota</taxon>
        <taxon>Pezizomycotina</taxon>
        <taxon>Dothideomycetes</taxon>
        <taxon>Pleosporomycetidae</taxon>
        <taxon>Pleosporales</taxon>
        <taxon>Pleosporineae</taxon>
        <taxon>Pleosporaceae</taxon>
        <taxon>Alternaria</taxon>
        <taxon>Alternaria sect. Ulocladioides</taxon>
    </lineage>
</organism>
<evidence type="ECO:0000256" key="2">
    <source>
        <dbReference type="SAM" id="SignalP"/>
    </source>
</evidence>
<name>A0A8J2HZ04_9PLEO</name>
<accession>A0A8J2HZ04</accession>
<protein>
    <submittedName>
        <fullName evidence="3">Uncharacterized protein</fullName>
    </submittedName>
</protein>